<dbReference type="HOGENOM" id="CLU_133067_0_2_11"/>
<comment type="caution">
    <text evidence="13">The sequence shown here is derived from an EMBL/GenBank/DDBJ whole genome shotgun (WGS) entry which is preliminary data.</text>
</comment>
<comment type="similarity">
    <text evidence="2">Belongs to the drug/metabolite transporter (DMT) superfamily. Small multidrug resistance (SMR) (TC 2.A.7.1) family. Mmr subfamily.</text>
</comment>
<evidence type="ECO:0000256" key="9">
    <source>
        <dbReference type="ARBA" id="ARBA00071110"/>
    </source>
</evidence>
<protein>
    <recommendedName>
        <fullName evidence="10">Multidrug resistance protein Mmr</fullName>
    </recommendedName>
    <alternativeName>
        <fullName evidence="9">Multidrug resistance protein mmr</fullName>
    </alternativeName>
</protein>
<comment type="subcellular location">
    <subcellularLocation>
        <location evidence="1 11">Cell membrane</location>
        <topology evidence="1 11">Multi-pass membrane protein</topology>
    </subcellularLocation>
</comment>
<dbReference type="Pfam" id="PF00893">
    <property type="entry name" value="Multi_Drug_Res"/>
    <property type="match status" value="1"/>
</dbReference>
<evidence type="ECO:0000256" key="3">
    <source>
        <dbReference type="ARBA" id="ARBA00022448"/>
    </source>
</evidence>
<accession>E5XNA9</accession>
<evidence type="ECO:0000256" key="4">
    <source>
        <dbReference type="ARBA" id="ARBA00022475"/>
    </source>
</evidence>
<sequence length="110" mass="11378">MISANWAYLVAAILCEVVATTSLKQVDGAKSPLPLALVVAGYGAAFYFLSLTLKEIPVGVAYAIWSAAGTVLITLIGWLWFRQHLSTTTLVGLGVTVVGVVLVNLGSGAG</sequence>
<name>E5XNA9_SEGRC</name>
<feature type="transmembrane region" description="Helical" evidence="12">
    <location>
        <begin position="35"/>
        <end position="53"/>
    </location>
</feature>
<evidence type="ECO:0000313" key="13">
    <source>
        <dbReference type="EMBL" id="EFV14169.1"/>
    </source>
</evidence>
<dbReference type="GO" id="GO:0046677">
    <property type="term" value="P:response to antibiotic"/>
    <property type="evidence" value="ECO:0007669"/>
    <property type="project" value="UniProtKB-KW"/>
</dbReference>
<keyword evidence="5 11" id="KW-0812">Transmembrane</keyword>
<dbReference type="InterPro" id="IPR037185">
    <property type="entry name" value="EmrE-like"/>
</dbReference>
<feature type="transmembrane region" description="Helical" evidence="12">
    <location>
        <begin position="59"/>
        <end position="81"/>
    </location>
</feature>
<dbReference type="GO" id="GO:0022857">
    <property type="term" value="F:transmembrane transporter activity"/>
    <property type="evidence" value="ECO:0007669"/>
    <property type="project" value="InterPro"/>
</dbReference>
<dbReference type="EMBL" id="ACZI02000003">
    <property type="protein sequence ID" value="EFV14169.1"/>
    <property type="molecule type" value="Genomic_DNA"/>
</dbReference>
<evidence type="ECO:0000256" key="1">
    <source>
        <dbReference type="ARBA" id="ARBA00004651"/>
    </source>
</evidence>
<keyword evidence="4" id="KW-1003">Cell membrane</keyword>
<evidence type="ECO:0000256" key="10">
    <source>
        <dbReference type="ARBA" id="ARBA00072627"/>
    </source>
</evidence>
<reference evidence="13 14" key="1">
    <citation type="journal article" date="2011" name="Stand. Genomic Sci.">
        <title>High quality draft genome sequence of Segniliparus rugosus CDC 945(T)= (ATCC BAA-974(T)).</title>
        <authorList>
            <person name="Earl A.M."/>
            <person name="Desjardins C.A."/>
            <person name="Fitzgerald M.G."/>
            <person name="Arachchi H.M."/>
            <person name="Zeng Q."/>
            <person name="Mehta T."/>
            <person name="Griggs A."/>
            <person name="Birren B.W."/>
            <person name="Toney N.C."/>
            <person name="Carr J."/>
            <person name="Posey J."/>
            <person name="Butler W.R."/>
        </authorList>
    </citation>
    <scope>NUCLEOTIDE SEQUENCE [LARGE SCALE GENOMIC DNA]</scope>
    <source>
        <strain evidence="14">ATCC BAA-974 / DSM 45345 / CCUG 50838 / CIP 108380 / JCM 13579 / CDC 945</strain>
    </source>
</reference>
<keyword evidence="6 12" id="KW-1133">Transmembrane helix</keyword>
<evidence type="ECO:0000256" key="6">
    <source>
        <dbReference type="ARBA" id="ARBA00022989"/>
    </source>
</evidence>
<dbReference type="InterPro" id="IPR045324">
    <property type="entry name" value="Small_multidrug_res"/>
</dbReference>
<keyword evidence="8" id="KW-0046">Antibiotic resistance</keyword>
<organism evidence="13 14">
    <name type="scientific">Segniliparus rugosus (strain ATCC BAA-974 / DSM 45345 / CCUG 50838 / CIP 108380 / JCM 13579 / CDC 945)</name>
    <dbReference type="NCBI Taxonomy" id="679197"/>
    <lineage>
        <taxon>Bacteria</taxon>
        <taxon>Bacillati</taxon>
        <taxon>Actinomycetota</taxon>
        <taxon>Actinomycetes</taxon>
        <taxon>Mycobacteriales</taxon>
        <taxon>Segniliparaceae</taxon>
        <taxon>Segniliparus</taxon>
    </lineage>
</organism>
<dbReference type="GO" id="GO:0005886">
    <property type="term" value="C:plasma membrane"/>
    <property type="evidence" value="ECO:0007669"/>
    <property type="project" value="UniProtKB-SubCell"/>
</dbReference>
<keyword evidence="7 12" id="KW-0472">Membrane</keyword>
<keyword evidence="14" id="KW-1185">Reference proteome</keyword>
<dbReference type="OrthoDB" id="3175079at2"/>
<feature type="transmembrane region" description="Helical" evidence="12">
    <location>
        <begin position="88"/>
        <end position="107"/>
    </location>
</feature>
<dbReference type="AlphaFoldDB" id="E5XNA9"/>
<dbReference type="Gene3D" id="1.10.3730.20">
    <property type="match status" value="1"/>
</dbReference>
<gene>
    <name evidence="13" type="ORF">HMPREF9336_00980</name>
</gene>
<dbReference type="InterPro" id="IPR000390">
    <property type="entry name" value="Small_drug/metabolite_transptr"/>
</dbReference>
<feature type="transmembrane region" description="Helical" evidence="12">
    <location>
        <begin position="6"/>
        <end position="23"/>
    </location>
</feature>
<evidence type="ECO:0000256" key="12">
    <source>
        <dbReference type="SAM" id="Phobius"/>
    </source>
</evidence>
<dbReference type="PANTHER" id="PTHR30561:SF1">
    <property type="entry name" value="MULTIDRUG TRANSPORTER EMRE"/>
    <property type="match status" value="1"/>
</dbReference>
<dbReference type="eggNOG" id="COG2076">
    <property type="taxonomic scope" value="Bacteria"/>
</dbReference>
<dbReference type="RefSeq" id="WP_007468388.1">
    <property type="nucleotide sequence ID" value="NZ_KI391954.1"/>
</dbReference>
<dbReference type="SUPFAM" id="SSF103481">
    <property type="entry name" value="Multidrug resistance efflux transporter EmrE"/>
    <property type="match status" value="1"/>
</dbReference>
<dbReference type="STRING" id="679197.HMPREF9336_00980"/>
<evidence type="ECO:0000256" key="7">
    <source>
        <dbReference type="ARBA" id="ARBA00023136"/>
    </source>
</evidence>
<evidence type="ECO:0000313" key="14">
    <source>
        <dbReference type="Proteomes" id="UP000004816"/>
    </source>
</evidence>
<dbReference type="FunFam" id="1.10.3730.20:FF:000001">
    <property type="entry name" value="Quaternary ammonium compound resistance transporter SugE"/>
    <property type="match status" value="1"/>
</dbReference>
<dbReference type="Proteomes" id="UP000004816">
    <property type="component" value="Unassembled WGS sequence"/>
</dbReference>
<proteinExistence type="inferred from homology"/>
<dbReference type="PANTHER" id="PTHR30561">
    <property type="entry name" value="SMR FAMILY PROTON-DEPENDENT DRUG EFFLUX TRANSPORTER SUGE"/>
    <property type="match status" value="1"/>
</dbReference>
<keyword evidence="3" id="KW-0813">Transport</keyword>
<evidence type="ECO:0000256" key="5">
    <source>
        <dbReference type="ARBA" id="ARBA00022692"/>
    </source>
</evidence>
<evidence type="ECO:0000256" key="11">
    <source>
        <dbReference type="RuleBase" id="RU003942"/>
    </source>
</evidence>
<evidence type="ECO:0000256" key="8">
    <source>
        <dbReference type="ARBA" id="ARBA00023251"/>
    </source>
</evidence>
<evidence type="ECO:0000256" key="2">
    <source>
        <dbReference type="ARBA" id="ARBA00007822"/>
    </source>
</evidence>